<proteinExistence type="predicted"/>
<organism evidence="3">
    <name type="scientific">Rodentolepis nana</name>
    <name type="common">Dwarf tapeworm</name>
    <name type="synonym">Hymenolepis nana</name>
    <dbReference type="NCBI Taxonomy" id="102285"/>
    <lineage>
        <taxon>Eukaryota</taxon>
        <taxon>Metazoa</taxon>
        <taxon>Spiralia</taxon>
        <taxon>Lophotrochozoa</taxon>
        <taxon>Platyhelminthes</taxon>
        <taxon>Cestoda</taxon>
        <taxon>Eucestoda</taxon>
        <taxon>Cyclophyllidea</taxon>
        <taxon>Hymenolepididae</taxon>
        <taxon>Rodentolepis</taxon>
    </lineage>
</organism>
<name>A0A0R3T1G9_RODNA</name>
<evidence type="ECO:0000313" key="2">
    <source>
        <dbReference type="Proteomes" id="UP000278807"/>
    </source>
</evidence>
<reference evidence="1 2" key="2">
    <citation type="submission" date="2018-11" db="EMBL/GenBank/DDBJ databases">
        <authorList>
            <consortium name="Pathogen Informatics"/>
        </authorList>
    </citation>
    <scope>NUCLEOTIDE SEQUENCE [LARGE SCALE GENOMIC DNA]</scope>
</reference>
<reference evidence="3" key="1">
    <citation type="submission" date="2017-02" db="UniProtKB">
        <authorList>
            <consortium name="WormBaseParasite"/>
        </authorList>
    </citation>
    <scope>IDENTIFICATION</scope>
</reference>
<accession>A0A0R3T1G9</accession>
<dbReference type="EMBL" id="UZAE01000223">
    <property type="protein sequence ID" value="VDN96578.1"/>
    <property type="molecule type" value="Genomic_DNA"/>
</dbReference>
<protein>
    <submittedName>
        <fullName evidence="3">BACK domain-containing protein</fullName>
    </submittedName>
</protein>
<gene>
    <name evidence="1" type="ORF">HNAJ_LOCUS719</name>
</gene>
<dbReference type="Proteomes" id="UP000278807">
    <property type="component" value="Unassembled WGS sequence"/>
</dbReference>
<dbReference type="OrthoDB" id="6276315at2759"/>
<dbReference type="AlphaFoldDB" id="A0A0R3T1G9"/>
<evidence type="ECO:0000313" key="1">
    <source>
        <dbReference type="EMBL" id="VDN96578.1"/>
    </source>
</evidence>
<sequence>MPHLKLLHRTWKYSEDEFVISSLAQMTLRIILNGRVKYQFYQTFLYGEETLLDDEEKAELIRQIREIGKFSLRDFLCKKFAAAPCGDTEDDRNEAIDAVASALTDFSTDLDLTMSDLSVALILLRWQSDQWISGQGSVSVENVLKQTFPDITNIAAPLDPCAEDPMDKLESNWLHISRLRRYSKLVNASYGWIYYVLNNPCSCIALNRLCKRLSCGNPTAPDRQIDFESGIMGPGGCLCAGKNCYLSAFLEMSQLKTENILTFQITDQAS</sequence>
<evidence type="ECO:0000313" key="3">
    <source>
        <dbReference type="WBParaSite" id="HNAJ_0000071901-mRNA-1"/>
    </source>
</evidence>
<keyword evidence="2" id="KW-1185">Reference proteome</keyword>
<dbReference type="WBParaSite" id="HNAJ_0000071901-mRNA-1">
    <property type="protein sequence ID" value="HNAJ_0000071901-mRNA-1"/>
    <property type="gene ID" value="HNAJ_0000071901"/>
</dbReference>